<keyword evidence="3" id="KW-1185">Reference proteome</keyword>
<evidence type="ECO:0000259" key="1">
    <source>
        <dbReference type="Pfam" id="PF17921"/>
    </source>
</evidence>
<sequence>MTDADALSRQYESVEVTKEDNVKEEKKKELVQKQFSGKERKHVIEKEGKKYWEFSTGQVKEILDQEKRESVIKNAHKALNHRGIKGTYYNIKQRWYWPGMKDHIGRVLKE</sequence>
<dbReference type="Gene3D" id="1.10.340.70">
    <property type="match status" value="1"/>
</dbReference>
<name>A0A9P6GUC4_9MICR</name>
<dbReference type="Pfam" id="PF17921">
    <property type="entry name" value="Integrase_H2C2"/>
    <property type="match status" value="1"/>
</dbReference>
<evidence type="ECO:0000313" key="3">
    <source>
        <dbReference type="Proteomes" id="UP000740883"/>
    </source>
</evidence>
<dbReference type="AlphaFoldDB" id="A0A9P6GUC4"/>
<reference evidence="2 3" key="1">
    <citation type="journal article" date="2020" name="Genome Biol. Evol.">
        <title>Comparative genomics of strictly vertically transmitted, feminizing microsporidia endosymbionts of amphipod crustaceans.</title>
        <authorList>
            <person name="Cormier A."/>
            <person name="Chebbi M.A."/>
            <person name="Giraud I."/>
            <person name="Wattier R."/>
            <person name="Teixeira M."/>
            <person name="Gilbert C."/>
            <person name="Rigaud T."/>
            <person name="Cordaux R."/>
        </authorList>
    </citation>
    <scope>NUCLEOTIDE SEQUENCE [LARGE SCALE GENOMIC DNA]</scope>
    <source>
        <strain evidence="2 3">Ou3-Ou53</strain>
    </source>
</reference>
<proteinExistence type="predicted"/>
<gene>
    <name evidence="2" type="ORF">NGRA_3638</name>
</gene>
<organism evidence="2 3">
    <name type="scientific">Nosema granulosis</name>
    <dbReference type="NCBI Taxonomy" id="83296"/>
    <lineage>
        <taxon>Eukaryota</taxon>
        <taxon>Fungi</taxon>
        <taxon>Fungi incertae sedis</taxon>
        <taxon>Microsporidia</taxon>
        <taxon>Nosematidae</taxon>
        <taxon>Nosema</taxon>
    </lineage>
</organism>
<feature type="domain" description="Integrase zinc-binding" evidence="1">
    <location>
        <begin position="64"/>
        <end position="109"/>
    </location>
</feature>
<dbReference type="EMBL" id="SBJO01001753">
    <property type="protein sequence ID" value="KAF9742002.1"/>
    <property type="molecule type" value="Genomic_DNA"/>
</dbReference>
<evidence type="ECO:0000313" key="2">
    <source>
        <dbReference type="EMBL" id="KAF9742002.1"/>
    </source>
</evidence>
<comment type="caution">
    <text evidence="2">The sequence shown here is derived from an EMBL/GenBank/DDBJ whole genome shotgun (WGS) entry which is preliminary data.</text>
</comment>
<accession>A0A9P6GUC4</accession>
<feature type="non-terminal residue" evidence="2">
    <location>
        <position position="110"/>
    </location>
</feature>
<dbReference type="Proteomes" id="UP000740883">
    <property type="component" value="Unassembled WGS sequence"/>
</dbReference>
<protein>
    <recommendedName>
        <fullName evidence="1">Integrase zinc-binding domain-containing protein</fullName>
    </recommendedName>
</protein>
<dbReference type="InterPro" id="IPR041588">
    <property type="entry name" value="Integrase_H2C2"/>
</dbReference>